<feature type="region of interest" description="Disordered" evidence="1">
    <location>
        <begin position="1"/>
        <end position="57"/>
    </location>
</feature>
<dbReference type="STRING" id="582672.SAMN05216360_105156"/>
<dbReference type="RefSeq" id="WP_167627683.1">
    <property type="nucleotide sequence ID" value="NZ_FNHS01000005.1"/>
</dbReference>
<feature type="compositionally biased region" description="Polar residues" evidence="1">
    <location>
        <begin position="20"/>
        <end position="34"/>
    </location>
</feature>
<evidence type="ECO:0008006" key="4">
    <source>
        <dbReference type="Google" id="ProtNLM"/>
    </source>
</evidence>
<proteinExistence type="predicted"/>
<accession>A0A1G9Y3G1</accession>
<keyword evidence="3" id="KW-1185">Reference proteome</keyword>
<feature type="compositionally biased region" description="Basic and acidic residues" evidence="1">
    <location>
        <begin position="48"/>
        <end position="57"/>
    </location>
</feature>
<dbReference type="Proteomes" id="UP000198704">
    <property type="component" value="Unassembled WGS sequence"/>
</dbReference>
<evidence type="ECO:0000313" key="3">
    <source>
        <dbReference type="Proteomes" id="UP000198704"/>
    </source>
</evidence>
<reference evidence="3" key="1">
    <citation type="submission" date="2016-10" db="EMBL/GenBank/DDBJ databases">
        <authorList>
            <person name="Varghese N."/>
            <person name="Submissions S."/>
        </authorList>
    </citation>
    <scope>NUCLEOTIDE SEQUENCE [LARGE SCALE GENOMIC DNA]</scope>
    <source>
        <strain evidence="3">BL47</strain>
    </source>
</reference>
<sequence length="57" mass="6372">MATQSAQWREGMEARKAGQLSHSNPYEAGSQQSADWLDGFTYDEPEQNVDRPEPSEG</sequence>
<evidence type="ECO:0000313" key="2">
    <source>
        <dbReference type="EMBL" id="SDN03644.1"/>
    </source>
</evidence>
<organism evidence="2 3">
    <name type="scientific">Methylobacterium phyllostachyos</name>
    <dbReference type="NCBI Taxonomy" id="582672"/>
    <lineage>
        <taxon>Bacteria</taxon>
        <taxon>Pseudomonadati</taxon>
        <taxon>Pseudomonadota</taxon>
        <taxon>Alphaproteobacteria</taxon>
        <taxon>Hyphomicrobiales</taxon>
        <taxon>Methylobacteriaceae</taxon>
        <taxon>Methylobacterium</taxon>
    </lineage>
</organism>
<evidence type="ECO:0000256" key="1">
    <source>
        <dbReference type="SAM" id="MobiDB-lite"/>
    </source>
</evidence>
<dbReference type="EMBL" id="FNHS01000005">
    <property type="protein sequence ID" value="SDN03644.1"/>
    <property type="molecule type" value="Genomic_DNA"/>
</dbReference>
<dbReference type="AlphaFoldDB" id="A0A1G9Y3G1"/>
<gene>
    <name evidence="2" type="ORF">SAMN05216360_105156</name>
</gene>
<name>A0A1G9Y3G1_9HYPH</name>
<protein>
    <recommendedName>
        <fullName evidence="4">Ribosome modulation factor</fullName>
    </recommendedName>
</protein>